<reference evidence="1" key="1">
    <citation type="submission" date="2020-03" db="EMBL/GenBank/DDBJ databases">
        <authorList>
            <person name="Guo F."/>
        </authorList>
    </citation>
    <scope>NUCLEOTIDE SEQUENCE</scope>
    <source>
        <strain evidence="1">JCM 30134</strain>
    </source>
</reference>
<dbReference type="Proteomes" id="UP000787472">
    <property type="component" value="Unassembled WGS sequence"/>
</dbReference>
<dbReference type="InterPro" id="IPR021284">
    <property type="entry name" value="DUF2750"/>
</dbReference>
<dbReference type="EMBL" id="JAAONZ010000003">
    <property type="protein sequence ID" value="NHO64837.1"/>
    <property type="molecule type" value="Genomic_DNA"/>
</dbReference>
<protein>
    <submittedName>
        <fullName evidence="1">DUF2750 domain-containing protein</fullName>
    </submittedName>
</protein>
<dbReference type="Pfam" id="PF11042">
    <property type="entry name" value="DUF2750"/>
    <property type="match status" value="1"/>
</dbReference>
<evidence type="ECO:0000313" key="1">
    <source>
        <dbReference type="EMBL" id="NHO64837.1"/>
    </source>
</evidence>
<name>A0A9E5MK34_9GAMM</name>
<organism evidence="1 2">
    <name type="scientific">Pseudomaricurvus hydrocarbonicus</name>
    <dbReference type="NCBI Taxonomy" id="1470433"/>
    <lineage>
        <taxon>Bacteria</taxon>
        <taxon>Pseudomonadati</taxon>
        <taxon>Pseudomonadota</taxon>
        <taxon>Gammaproteobacteria</taxon>
        <taxon>Cellvibrionales</taxon>
        <taxon>Cellvibrionaceae</taxon>
        <taxon>Pseudomaricurvus</taxon>
    </lineage>
</organism>
<comment type="caution">
    <text evidence="1">The sequence shown here is derived from an EMBL/GenBank/DDBJ whole genome shotgun (WGS) entry which is preliminary data.</text>
</comment>
<sequence>MDPLSDNVEENLDRFIVEAMETGCVWGLEGPEGFALCPSDDNEEVDVMPFWSQPEFAQAVCVDEWSVYKPVPVSLDEFLDEWVDGLHADIVLIGINWTAELEGLEMEPLDLAEEFDSEMQ</sequence>
<dbReference type="RefSeq" id="WP_167182465.1">
    <property type="nucleotide sequence ID" value="NZ_JAAONZ010000003.1"/>
</dbReference>
<gene>
    <name evidence="1" type="ORF">G8770_04705</name>
</gene>
<keyword evidence="2" id="KW-1185">Reference proteome</keyword>
<evidence type="ECO:0000313" key="2">
    <source>
        <dbReference type="Proteomes" id="UP000787472"/>
    </source>
</evidence>
<accession>A0A9E5MK34</accession>
<dbReference type="AlphaFoldDB" id="A0A9E5MK34"/>
<proteinExistence type="predicted"/>